<keyword evidence="3" id="KW-1185">Reference proteome</keyword>
<keyword evidence="1" id="KW-0812">Transmembrane</keyword>
<name>A0ABT7MSY3_9BACL</name>
<dbReference type="EMBL" id="JASWER010000022">
    <property type="protein sequence ID" value="MDL5378299.1"/>
    <property type="molecule type" value="Genomic_DNA"/>
</dbReference>
<comment type="caution">
    <text evidence="2">The sequence shown here is derived from an EMBL/GenBank/DDBJ whole genome shotgun (WGS) entry which is preliminary data.</text>
</comment>
<proteinExistence type="predicted"/>
<dbReference type="RefSeq" id="WP_214716533.1">
    <property type="nucleotide sequence ID" value="NZ_CP183077.1"/>
</dbReference>
<keyword evidence="1" id="KW-1133">Transmembrane helix</keyword>
<keyword evidence="1" id="KW-0472">Membrane</keyword>
<dbReference type="Proteomes" id="UP001230807">
    <property type="component" value="Unassembled WGS sequence"/>
</dbReference>
<feature type="transmembrane region" description="Helical" evidence="1">
    <location>
        <begin position="102"/>
        <end position="122"/>
    </location>
</feature>
<reference evidence="2 3" key="1">
    <citation type="submission" date="2023-06" db="EMBL/GenBank/DDBJ databases">
        <title>Influencing factors and mechanism of Cr(VI) reduction by facultative anaerobic Exiguobacterium sp. PY14.</title>
        <authorList>
            <person name="Zou L."/>
        </authorList>
    </citation>
    <scope>NUCLEOTIDE SEQUENCE [LARGE SCALE GENOMIC DNA]</scope>
    <source>
        <strain evidence="2 3">PY14</strain>
    </source>
</reference>
<organism evidence="2 3">
    <name type="scientific">Exiguobacterium mexicanum</name>
    <dbReference type="NCBI Taxonomy" id="340146"/>
    <lineage>
        <taxon>Bacteria</taxon>
        <taxon>Bacillati</taxon>
        <taxon>Bacillota</taxon>
        <taxon>Bacilli</taxon>
        <taxon>Bacillales</taxon>
        <taxon>Bacillales Family XII. Incertae Sedis</taxon>
        <taxon>Exiguobacterium</taxon>
    </lineage>
</organism>
<sequence length="135" mass="15673">MMRFRAMRIEWMHAFLTGLAYIVPTGTEFVSELIRGEPTVVPSFLFYFLPVVIGFIIQTWSGIVISLLSGLLMSTLFIRLVVWPVDVTVHSFYTPGSVWGHFYQSTLLMWLLALLVFIVSWVNMWHKQNKHHPDV</sequence>
<evidence type="ECO:0000313" key="2">
    <source>
        <dbReference type="EMBL" id="MDL5378299.1"/>
    </source>
</evidence>
<gene>
    <name evidence="2" type="ORF">QR695_14940</name>
</gene>
<evidence type="ECO:0000256" key="1">
    <source>
        <dbReference type="SAM" id="Phobius"/>
    </source>
</evidence>
<evidence type="ECO:0000313" key="3">
    <source>
        <dbReference type="Proteomes" id="UP001230807"/>
    </source>
</evidence>
<accession>A0ABT7MSY3</accession>
<feature type="transmembrane region" description="Helical" evidence="1">
    <location>
        <begin position="39"/>
        <end position="57"/>
    </location>
</feature>
<protein>
    <submittedName>
        <fullName evidence="2">Uncharacterized protein</fullName>
    </submittedName>
</protein>
<feature type="transmembrane region" description="Helical" evidence="1">
    <location>
        <begin position="64"/>
        <end position="82"/>
    </location>
</feature>